<feature type="region of interest" description="Disordered" evidence="1">
    <location>
        <begin position="1"/>
        <end position="34"/>
    </location>
</feature>
<feature type="compositionally biased region" description="Low complexity" evidence="1">
    <location>
        <begin position="520"/>
        <end position="530"/>
    </location>
</feature>
<dbReference type="RefSeq" id="WP_326509531.1">
    <property type="nucleotide sequence ID" value="NZ_JAWIIV010000039.1"/>
</dbReference>
<keyword evidence="3" id="KW-1185">Reference proteome</keyword>
<name>A0ABU6JHZ0_9BURK</name>
<accession>A0ABU6JHZ0</accession>
<protein>
    <submittedName>
        <fullName evidence="2">Uncharacterized protein</fullName>
    </submittedName>
</protein>
<feature type="region of interest" description="Disordered" evidence="1">
    <location>
        <begin position="164"/>
        <end position="209"/>
    </location>
</feature>
<evidence type="ECO:0000313" key="3">
    <source>
        <dbReference type="Proteomes" id="UP001352263"/>
    </source>
</evidence>
<gene>
    <name evidence="2" type="ORF">RY831_27480</name>
</gene>
<organism evidence="2 3">
    <name type="scientific">Noviherbaspirillum album</name>
    <dbReference type="NCBI Taxonomy" id="3080276"/>
    <lineage>
        <taxon>Bacteria</taxon>
        <taxon>Pseudomonadati</taxon>
        <taxon>Pseudomonadota</taxon>
        <taxon>Betaproteobacteria</taxon>
        <taxon>Burkholderiales</taxon>
        <taxon>Oxalobacteraceae</taxon>
        <taxon>Noviherbaspirillum</taxon>
    </lineage>
</organism>
<feature type="region of interest" description="Disordered" evidence="1">
    <location>
        <begin position="520"/>
        <end position="561"/>
    </location>
</feature>
<evidence type="ECO:0000313" key="2">
    <source>
        <dbReference type="EMBL" id="MEC4722905.1"/>
    </source>
</evidence>
<feature type="region of interest" description="Disordered" evidence="1">
    <location>
        <begin position="578"/>
        <end position="600"/>
    </location>
</feature>
<feature type="compositionally biased region" description="Low complexity" evidence="1">
    <location>
        <begin position="8"/>
        <end position="34"/>
    </location>
</feature>
<dbReference type="Proteomes" id="UP001352263">
    <property type="component" value="Unassembled WGS sequence"/>
</dbReference>
<evidence type="ECO:0000256" key="1">
    <source>
        <dbReference type="SAM" id="MobiDB-lite"/>
    </source>
</evidence>
<feature type="compositionally biased region" description="Basic and acidic residues" evidence="1">
    <location>
        <begin position="531"/>
        <end position="550"/>
    </location>
</feature>
<sequence>MIPHNRLPSSSAAAFAHPSAAAAPSSTAQAAPQNPQALTSLSGQFMLEFGGAPGQAPVERFIVPPRSRTEPATMPDQEVINLLSSISRLADAWQLTSQHHAQGGRTLTFTRPNRENDPREPVVTLSIGRDNALRVFQVDTVGRVDNCWFAPKILPQPLARRPSLGLLPHAPHGDNAAAGKKHRLTPPSPPPARAPQPDATAGPSSATATWTHAGLRQQAQDNQASTVINRYLEHFQMNWHALSPEQQRAVWNAASHVPQDAPHPEAARQHQVQAALLRIQVPQRMAWLSSLRQDEPLVIDTAHLAQDNQVATAYAGATVDGPHVDEFGDPHFYLEIQPPGIWSCAAHASRAMVGAPWLSMTEFARHEAAVDISRSVPGPGPRPEPTPEHIQATEDLQGMQGVHPETVQAVLERMGMPTHSFTSVAISDADGTLRTDQAQFDFLDTLNTDRLLLQSEITLDDNTGASHWVALRRDGEQWVLLDSLAGVPQHGVQPSQYLRSQGATHFNAIWPQHRLVAHPAAHGAEAASEAGSERSFDAHDNRTGAHRSDLEAGPSNRIGSQTRQDEFAPLILDWSAVPNQANMRGKPKSSQTKSSSGRTYAFRTATSHWTKSKQRQQEFAPLLEAWNAATNSNKHAGPNLLQRLAKLGSQEAAQGRGTVVEDSDGRVRQVRVQLAKGVPSVDIWLGTYPSGLPNVRLAPPPGDNAARKVLLEAMFSRKKVPVNVKVIQTGSALTASYSAKQSAVHWTSRANEFGDLLARWSATTLSLQPYSGPAMLRRLAELCTEEFTQGRATVVAGSDGEVHEASVRLQEGMPEERIWFSSLPSGLLNLHLAPPADDVDARTALLKAMRRLFKGSQLFQK</sequence>
<dbReference type="EMBL" id="JAWIIV010000039">
    <property type="protein sequence ID" value="MEC4722905.1"/>
    <property type="molecule type" value="Genomic_DNA"/>
</dbReference>
<comment type="caution">
    <text evidence="2">The sequence shown here is derived from an EMBL/GenBank/DDBJ whole genome shotgun (WGS) entry which is preliminary data.</text>
</comment>
<reference evidence="2 3" key="1">
    <citation type="submission" date="2023-10" db="EMBL/GenBank/DDBJ databases">
        <title>Noviherbaspirillum sp. CPCC 100848 genome assembly.</title>
        <authorList>
            <person name="Li X.Y."/>
            <person name="Fang X.M."/>
        </authorList>
    </citation>
    <scope>NUCLEOTIDE SEQUENCE [LARGE SCALE GENOMIC DNA]</scope>
    <source>
        <strain evidence="2 3">CPCC 100848</strain>
    </source>
</reference>
<proteinExistence type="predicted"/>